<feature type="repeat" description="Cys-rich GLG1" evidence="18">
    <location>
        <begin position="563"/>
        <end position="622"/>
    </location>
</feature>
<evidence type="ECO:0000256" key="3">
    <source>
        <dbReference type="ARBA" id="ARBA00008609"/>
    </source>
</evidence>
<dbReference type="FunFam" id="2.40.30.110:FF:000004">
    <property type="entry name" value="Pyruvate dehydrogenase phosphatase regulatory subunit, mitochondrial"/>
    <property type="match status" value="1"/>
</dbReference>
<dbReference type="GO" id="GO:0005759">
    <property type="term" value="C:mitochondrial matrix"/>
    <property type="evidence" value="ECO:0007669"/>
    <property type="project" value="UniProtKB-SubCell"/>
</dbReference>
<dbReference type="SUPFAM" id="SSF54373">
    <property type="entry name" value="FAD-linked reductases, C-terminal domain"/>
    <property type="match status" value="1"/>
</dbReference>
<dbReference type="GO" id="GO:0000139">
    <property type="term" value="C:Golgi membrane"/>
    <property type="evidence" value="ECO:0007669"/>
    <property type="project" value="InterPro"/>
</dbReference>
<dbReference type="InterPro" id="IPR029043">
    <property type="entry name" value="GcvT/YgfZ_C"/>
</dbReference>
<evidence type="ECO:0000256" key="18">
    <source>
        <dbReference type="PROSITE-ProRule" id="PRU00622"/>
    </source>
</evidence>
<feature type="region of interest" description="Disordered" evidence="19">
    <location>
        <begin position="1124"/>
        <end position="1150"/>
    </location>
</feature>
<dbReference type="OrthoDB" id="2015434at2759"/>
<proteinExistence type="inferred from homology"/>
<dbReference type="InterPro" id="IPR027266">
    <property type="entry name" value="TrmE/GcvT-like"/>
</dbReference>
<dbReference type="FunFam" id="3.30.1360.120:FF:000046">
    <property type="entry name" value="Pyruvate dehydrogenase phosphatase regulatory mitochondrial"/>
    <property type="match status" value="1"/>
</dbReference>
<dbReference type="InterPro" id="IPR036188">
    <property type="entry name" value="FAD/NAD-bd_sf"/>
</dbReference>
<dbReference type="SUPFAM" id="SSF51905">
    <property type="entry name" value="FAD/NAD(P)-binding domain"/>
    <property type="match status" value="1"/>
</dbReference>
<dbReference type="SUPFAM" id="SSF101790">
    <property type="entry name" value="Aminomethyltransferase beta-barrel domain"/>
    <property type="match status" value="1"/>
</dbReference>
<keyword evidence="12 20" id="KW-0472">Membrane</keyword>
<feature type="repeat" description="Cys-rich GLG1" evidence="18">
    <location>
        <begin position="240"/>
        <end position="300"/>
    </location>
</feature>
<dbReference type="Pfam" id="PF08669">
    <property type="entry name" value="GCV_T_C"/>
    <property type="match status" value="1"/>
</dbReference>
<dbReference type="InterPro" id="IPR032503">
    <property type="entry name" value="FAO_M"/>
</dbReference>
<feature type="repeat" description="Cys-rich GLG1" evidence="18">
    <location>
        <begin position="750"/>
        <end position="810"/>
    </location>
</feature>
<evidence type="ECO:0000256" key="2">
    <source>
        <dbReference type="ARBA" id="ARBA00004479"/>
    </source>
</evidence>
<comment type="similarity">
    <text evidence="3">Belongs to the GcvT family.</text>
</comment>
<keyword evidence="13" id="KW-0325">Glycoprotein</keyword>
<keyword evidence="10 20" id="KW-1133">Transmembrane helix</keyword>
<evidence type="ECO:0000256" key="12">
    <source>
        <dbReference type="ARBA" id="ARBA00023136"/>
    </source>
</evidence>
<evidence type="ECO:0000256" key="17">
    <source>
        <dbReference type="ARBA" id="ARBA00070180"/>
    </source>
</evidence>
<evidence type="ECO:0000256" key="15">
    <source>
        <dbReference type="ARBA" id="ARBA00038577"/>
    </source>
</evidence>
<dbReference type="InterPro" id="IPR001763">
    <property type="entry name" value="Rhodanese-like_dom"/>
</dbReference>
<evidence type="ECO:0000256" key="9">
    <source>
        <dbReference type="ARBA" id="ARBA00022981"/>
    </source>
</evidence>
<dbReference type="Gene3D" id="3.50.50.60">
    <property type="entry name" value="FAD/NAD(P)-binding domain"/>
    <property type="match status" value="1"/>
</dbReference>
<sequence length="1994" mass="227600">MEVLSCVPSKLVLGGLFHKPVCTNLAEDSEMTVLLSFGWCDELESTRGPDNEISSDCNHVSIALFIHSLAMAFTPPIPCEPEVFCIVWYFAKDINQDTFEFLYWPLEEEHKLLWNYKLNLTTDPKFESVAREVCKSTIAEIKECADEPVGKGFLVSCLVDHRGNITEYQCHQYITKMTAIIFSDYRLICGFMDDCKADINLLKCGSIRPGEKDAHSQGEVVACLEKGLVKEAEETDPRIQVSDQCKKAILRVAELSSDDFHLDRHLYFACRDDRERFCENTQAGEGRVYKCLFNHKFEESMSEKCRDALTTRQKLIAQDYKVSYSLAKSCKSDLKKYRCNVENLPRSREARLSYLLMCLESAVHRGRQVSSECQGEMLDYRRMLMEDFSLSPEIILSCRGEIEHHCSGLHRKGRTLHCLMKVVRGEKGNVGLNCQQALQTLIQETDPGADYRIDRALNEACESVIQTACKHIRSGDPMILSCLMEHLYTEKMVEDCEHRLLELQYFISRDWKLDTVLYRKCQGDASRLCHTHGWNETSELMPPGAVFSCLYRHAYRTEEQGRRLSRECRAEVQRILHQRAMDVKLDPTLQDKCMIDLGKWCSEKTETGQELECLQDHLDDLASDCRDIVGNLTELESEDIQIEALLMRACEPIIQTFCHEVADNQIDSGDLMECLIQNKHQKEMNEKCAIGVTHFQLVQMKDFRFSYKFKMACKEDVLKLCPNIKKKVDVVICLSTTVRNDTLQDAKEHRVSLKCRKQLRVEELEMTEDIRLEPELYEACKSDIKNYCQNVPYGNAQIIECLKEIKKQLSTRCHQKVFKLQETEMMDPELDYTLMRVCKQMIKCLKQNKNSEVMDPKCKQMITKRQITQNTDYRLNPVLRKACKADIPKFCQNILNRAKDDTELEGQVISCLKLKYADQRLSPDCEDQIRVIIQESALDYRLDPQLQMHCSDEISSLCAEEAAAQEQTGQVEECLKVNLLKIKTEMCKKEVLNMLKESKADIFVDPVLHTACALDIKHHCAAIPPGRGRQMSCLMEALEDKRVRLQPECKKRLNDRIEMWSYAAKVAPAEGFSDLAMQVMTSPSKNYILSVITVGICVLFLIGLMCGRITKRVTRELKDRRSGTKWRAAHPKWRTMTSSQRNTSTTAEPHPVSLPAQAQVVICGGGIMGTSVAYHLSKMGLKDIVLLEQGRLAAGTTRFCAGIVSTARPVSIELKMAHYSNKLYQQLEQETGVQTGYMKTGSISLAQTQDRLISLKRIASSLNVMGIPCEIISPKKVLQLHPLINIHDLVGAMYVPEDALVSSANVSLALATAASRNGVQIHERTCVSHVTIQKGQVTGVETDRGRIQCEYFVNCAGQWAYELGHSGEEPVHIPLHACEHFYLLTHPLKEPLSGSLPTIVDPDGRIYIRNWQGGILSGGFEKNPKPLFTEGRNQLEIQNLQEDWDHFAPLLGALLRRMPGLEALQIMQLVNCPESFTPDMRCIMGESPTARGYFVLAGMNSAGISYGGGAGKYLAEWIVNGYPSENVWPLDLKRFGTLQSSRTFLRHRVMEVMPLMCDLKVPRWDFQTGRQLRTSPLYDRLDAQGARWMEKHGFERVKYFVPPGNDLLDLDHSKTFYKPDWFDIVGSEVKCCKEAVCVIDMSSFTKFEISSTGDQALESLQYLFSNDLDVPVGHVVHTGMLNEKGGYENDCSIARLSKRSFFMISPTDQQVHCWAWLKKRLPDDSNLVMEDVTWKYTALNLIGPRAVDVLSELSYAPMTAEHFPSLFCKEMSVGYANGIRVMSITHTGEPGFVLYIPIEYALHVYNEVMNMGQKYGIRNAGYYALRSLRIEKFFAFWGQDLDAFTTPMECGREFQVKLDKGMQFLGQEALWEQKQNGVYKRFTMFILEDHDTDMDLWPWWGEPIFRNGRYVGKTTSSAYSYTLERHVCLGFVHHFDEKTGEELVVTTDFINQGEYEIDIAGQRFQAKAKLYPFSSLFTQRRRKDEVELSGYQRE</sequence>
<dbReference type="InterPro" id="IPR001893">
    <property type="entry name" value="Cys-rich_GLG1_repeat"/>
</dbReference>
<evidence type="ECO:0000256" key="6">
    <source>
        <dbReference type="ARBA" id="ARBA00022729"/>
    </source>
</evidence>
<evidence type="ECO:0000256" key="13">
    <source>
        <dbReference type="ARBA" id="ARBA00023180"/>
    </source>
</evidence>
<evidence type="ECO:0000256" key="11">
    <source>
        <dbReference type="ARBA" id="ARBA00023128"/>
    </source>
</evidence>
<dbReference type="Gene3D" id="3.30.70.1400">
    <property type="entry name" value="Aminomethyltransferase beta-barrel domains"/>
    <property type="match status" value="1"/>
</dbReference>
<dbReference type="Proteomes" id="UP000269221">
    <property type="component" value="Unassembled WGS sequence"/>
</dbReference>
<dbReference type="InterPro" id="IPR006222">
    <property type="entry name" value="GCVT_N"/>
</dbReference>
<keyword evidence="7" id="KW-0677">Repeat</keyword>
<dbReference type="GO" id="GO:0017134">
    <property type="term" value="F:fibroblast growth factor binding"/>
    <property type="evidence" value="ECO:0007669"/>
    <property type="project" value="TreeGrafter"/>
</dbReference>
<evidence type="ECO:0000256" key="5">
    <source>
        <dbReference type="ARBA" id="ARBA00022692"/>
    </source>
</evidence>
<feature type="repeat" description="Cys-rich GLG1" evidence="18">
    <location>
        <begin position="429"/>
        <end position="491"/>
    </location>
</feature>
<evidence type="ECO:0000256" key="19">
    <source>
        <dbReference type="SAM" id="MobiDB-lite"/>
    </source>
</evidence>
<dbReference type="InterPro" id="IPR017873">
    <property type="entry name" value="Cys-rich_GLG1_repeat_euk"/>
</dbReference>
<dbReference type="Pfam" id="PF01266">
    <property type="entry name" value="DAO"/>
    <property type="match status" value="1"/>
</dbReference>
<comment type="caution">
    <text evidence="22">The sequence shown here is derived from an EMBL/GenBank/DDBJ whole genome shotgun (WGS) entry which is preliminary data.</text>
</comment>
<evidence type="ECO:0000256" key="1">
    <source>
        <dbReference type="ARBA" id="ARBA00004305"/>
    </source>
</evidence>
<keyword evidence="5 20" id="KW-0812">Transmembrane</keyword>
<feature type="compositionally biased region" description="Basic residues" evidence="19">
    <location>
        <begin position="1124"/>
        <end position="1133"/>
    </location>
</feature>
<dbReference type="STRING" id="333673.A0A3M0K7M9"/>
<keyword evidence="23" id="KW-1185">Reference proteome</keyword>
<organism evidence="22 23">
    <name type="scientific">Hirundo rustica rustica</name>
    <dbReference type="NCBI Taxonomy" id="333673"/>
    <lineage>
        <taxon>Eukaryota</taxon>
        <taxon>Metazoa</taxon>
        <taxon>Chordata</taxon>
        <taxon>Craniata</taxon>
        <taxon>Vertebrata</taxon>
        <taxon>Euteleostomi</taxon>
        <taxon>Archelosauria</taxon>
        <taxon>Archosauria</taxon>
        <taxon>Dinosauria</taxon>
        <taxon>Saurischia</taxon>
        <taxon>Theropoda</taxon>
        <taxon>Coelurosauria</taxon>
        <taxon>Aves</taxon>
        <taxon>Neognathae</taxon>
        <taxon>Neoaves</taxon>
        <taxon>Telluraves</taxon>
        <taxon>Australaves</taxon>
        <taxon>Passeriformes</taxon>
        <taxon>Sylvioidea</taxon>
        <taxon>Hirundinidae</taxon>
        <taxon>Hirundo</taxon>
    </lineage>
</organism>
<keyword evidence="11" id="KW-0496">Mitochondrion</keyword>
<dbReference type="Pfam" id="PF01571">
    <property type="entry name" value="GCV_T"/>
    <property type="match status" value="1"/>
</dbReference>
<evidence type="ECO:0000313" key="23">
    <source>
        <dbReference type="Proteomes" id="UP000269221"/>
    </source>
</evidence>
<evidence type="ECO:0000256" key="4">
    <source>
        <dbReference type="ARBA" id="ARBA00018563"/>
    </source>
</evidence>
<dbReference type="Gene3D" id="3.30.1360.120">
    <property type="entry name" value="Probable tRNA modification gtpase trme, domain 1"/>
    <property type="match status" value="1"/>
</dbReference>
<feature type="repeat" description="Cys-rich GLG1" evidence="18">
    <location>
        <begin position="683"/>
        <end position="742"/>
    </location>
</feature>
<feature type="repeat" description="Cys-rich GLG1" evidence="18">
    <location>
        <begin position="853"/>
        <end position="920"/>
    </location>
</feature>
<dbReference type="PANTHER" id="PTHR11884">
    <property type="entry name" value="SELECTIN LIGAND RELATED"/>
    <property type="match status" value="1"/>
</dbReference>
<evidence type="ECO:0000256" key="14">
    <source>
        <dbReference type="ARBA" id="ARBA00024182"/>
    </source>
</evidence>
<dbReference type="PROSITE" id="PS50206">
    <property type="entry name" value="RHODANESE_3"/>
    <property type="match status" value="1"/>
</dbReference>
<dbReference type="InterPro" id="IPR006076">
    <property type="entry name" value="FAD-dep_OxRdtase"/>
</dbReference>
<accession>A0A3M0K7M9</accession>
<dbReference type="Gene3D" id="2.40.30.110">
    <property type="entry name" value="Aminomethyltransferase beta-barrel domains"/>
    <property type="match status" value="1"/>
</dbReference>
<evidence type="ECO:0000256" key="8">
    <source>
        <dbReference type="ARBA" id="ARBA00022946"/>
    </source>
</evidence>
<feature type="repeat" description="Cys-rich GLG1" evidence="18">
    <location>
        <begin position="982"/>
        <end position="1042"/>
    </location>
</feature>
<dbReference type="EMBL" id="QRBI01000116">
    <property type="protein sequence ID" value="RMC09159.1"/>
    <property type="molecule type" value="Genomic_DNA"/>
</dbReference>
<keyword evidence="6" id="KW-0732">Signal</keyword>
<keyword evidence="9" id="KW-0730">Sialic acid</keyword>
<dbReference type="InterPro" id="IPR013977">
    <property type="entry name" value="GcvT_C"/>
</dbReference>
<keyword evidence="8" id="KW-0809">Transit peptide</keyword>
<dbReference type="FunFam" id="3.30.70.1400:FF:000003">
    <property type="entry name" value="Pyruvate dehydrogenase phosphatase regulatory subunit"/>
    <property type="match status" value="1"/>
</dbReference>
<feature type="transmembrane region" description="Helical" evidence="20">
    <location>
        <begin position="1087"/>
        <end position="1110"/>
    </location>
</feature>
<feature type="repeat" description="Cys-rich GLG1" evidence="18">
    <location>
        <begin position="368"/>
        <end position="427"/>
    </location>
</feature>
<dbReference type="PROSITE" id="PS51289">
    <property type="entry name" value="GLG1_C_RICH"/>
    <property type="match status" value="8"/>
</dbReference>
<evidence type="ECO:0000259" key="21">
    <source>
        <dbReference type="PROSITE" id="PS50206"/>
    </source>
</evidence>
<gene>
    <name evidence="22" type="ORF">DUI87_14166</name>
</gene>
<feature type="domain" description="Rhodanese" evidence="21">
    <location>
        <begin position="1160"/>
        <end position="1203"/>
    </location>
</feature>
<evidence type="ECO:0000313" key="22">
    <source>
        <dbReference type="EMBL" id="RMC09159.1"/>
    </source>
</evidence>
<comment type="subunit">
    <text evidence="15">Heterodimer of a catalytic (PDP1) and a regulatory (PDPR) subunit.</text>
</comment>
<evidence type="ECO:0000256" key="10">
    <source>
        <dbReference type="ARBA" id="ARBA00022989"/>
    </source>
</evidence>
<dbReference type="PANTHER" id="PTHR11884:SF1">
    <property type="entry name" value="GOLGI APPARATUS PROTEIN 1"/>
    <property type="match status" value="1"/>
</dbReference>
<name>A0A3M0K7M9_HIRRU</name>
<dbReference type="Gene3D" id="3.30.9.10">
    <property type="entry name" value="D-Amino Acid Oxidase, subunit A, domain 2"/>
    <property type="match status" value="1"/>
</dbReference>
<dbReference type="InterPro" id="IPR039728">
    <property type="entry name" value="GLG1"/>
</dbReference>
<dbReference type="Pfam" id="PF00839">
    <property type="entry name" value="Cys_rich_FGFR"/>
    <property type="match status" value="15"/>
</dbReference>
<evidence type="ECO:0000256" key="20">
    <source>
        <dbReference type="SAM" id="Phobius"/>
    </source>
</evidence>
<protein>
    <recommendedName>
        <fullName evidence="4">Golgi apparatus protein 1</fullName>
    </recommendedName>
    <alternativeName>
        <fullName evidence="17">Pyruvate dehydrogenase phosphatase regulatory subunit, mitochondrial</fullName>
    </alternativeName>
</protein>
<dbReference type="Pfam" id="PF16350">
    <property type="entry name" value="FAO_M"/>
    <property type="match status" value="1"/>
</dbReference>
<dbReference type="SUPFAM" id="SSF103025">
    <property type="entry name" value="Folate-binding domain"/>
    <property type="match status" value="1"/>
</dbReference>
<reference evidence="22 23" key="1">
    <citation type="submission" date="2018-07" db="EMBL/GenBank/DDBJ databases">
        <title>A high quality draft genome assembly of the barn swallow (H. rustica rustica).</title>
        <authorList>
            <person name="Formenti G."/>
            <person name="Chiara M."/>
            <person name="Poveda L."/>
            <person name="Francoijs K.-J."/>
            <person name="Bonisoli-Alquati A."/>
            <person name="Canova L."/>
            <person name="Gianfranceschi L."/>
            <person name="Horner D.S."/>
            <person name="Saino N."/>
        </authorList>
    </citation>
    <scope>NUCLEOTIDE SEQUENCE [LARGE SCALE GENOMIC DNA]</scope>
    <source>
        <strain evidence="22">Chelidonia</strain>
        <tissue evidence="22">Blood</tissue>
    </source>
</reference>
<comment type="function">
    <text evidence="16">Decreases the sensitivity of PDP1 to magnesium ions, and this inhibition is reversed by the polyamine spermine.</text>
</comment>
<evidence type="ECO:0000256" key="7">
    <source>
        <dbReference type="ARBA" id="ARBA00022737"/>
    </source>
</evidence>
<feature type="compositionally biased region" description="Polar residues" evidence="19">
    <location>
        <begin position="1135"/>
        <end position="1147"/>
    </location>
</feature>
<evidence type="ECO:0000256" key="16">
    <source>
        <dbReference type="ARBA" id="ARBA00053434"/>
    </source>
</evidence>
<comment type="subcellular location">
    <subcellularLocation>
        <location evidence="14">Golgi outpost</location>
    </subcellularLocation>
    <subcellularLocation>
        <location evidence="2">Membrane</location>
        <topology evidence="2">Single-pass type I membrane protein</topology>
    </subcellularLocation>
    <subcellularLocation>
        <location evidence="1">Mitochondrion matrix</location>
    </subcellularLocation>
</comment>